<sequence>MSATPPPCDYPKKVPLKRIESIREKKMRQGLWTKYLSSKPRWSSRWKSSRESNVNLIKRNFDDVCPLIYVAEIQIGTPSQNLTVLMDTGSSDLWVTGTKCNNADCSHVYCKIPFLCRWFCDKSCCEGKNEDNPCANKHKFDVQASRSFKRMRKRFGLKYETGSCSGFVGTDRIGGICVQNQVLGVADKLASFFTELPADGICGLGFAPLSAMDAIPPVQRMINQKLLEQPIFTIWMKQTDYYQTVGGQLTLGGFDSDHCSSTCRWVPLTKASYWEFYIDSVSIAPTMTSPQIVISTSMSNNKIKAISDTGTYLIFGPQDEVKRLAYSLGAKYDQENELTDHKEILPWYIYPFQYVVPCYYAYILPSVVVTIRGNAYPITAQTYVIPTPEGKCMLGFLGREYNSSLDSGPAWILGDCWIRQYCQVYDMWNKRIGFCRSL</sequence>
<dbReference type="InterPro" id="IPR033121">
    <property type="entry name" value="PEPTIDASE_A1"/>
</dbReference>
<reference evidence="7" key="1">
    <citation type="submission" date="2016-06" db="UniProtKB">
        <authorList>
            <consortium name="WormBaseParasite"/>
        </authorList>
    </citation>
    <scope>IDENTIFICATION</scope>
</reference>
<dbReference type="OrthoDB" id="5839471at2759"/>
<keyword evidence="3" id="KW-1015">Disulfide bond</keyword>
<evidence type="ECO:0000259" key="4">
    <source>
        <dbReference type="PROSITE" id="PS51767"/>
    </source>
</evidence>
<feature type="active site" evidence="2">
    <location>
        <position position="87"/>
    </location>
</feature>
<dbReference type="PRINTS" id="PR00792">
    <property type="entry name" value="PEPSIN"/>
</dbReference>
<evidence type="ECO:0000256" key="2">
    <source>
        <dbReference type="PIRSR" id="PIRSR601461-1"/>
    </source>
</evidence>
<dbReference type="AlphaFoldDB" id="A0A183IV75"/>
<dbReference type="GO" id="GO:0005764">
    <property type="term" value="C:lysosome"/>
    <property type="evidence" value="ECO:0007669"/>
    <property type="project" value="TreeGrafter"/>
</dbReference>
<dbReference type="PANTHER" id="PTHR47966">
    <property type="entry name" value="BETA-SITE APP-CLEAVING ENZYME, ISOFORM A-RELATED"/>
    <property type="match status" value="1"/>
</dbReference>
<feature type="domain" description="Peptidase A1" evidence="4">
    <location>
        <begin position="69"/>
        <end position="435"/>
    </location>
</feature>
<proteinExistence type="inferred from homology"/>
<dbReference type="GO" id="GO:0006508">
    <property type="term" value="P:proteolysis"/>
    <property type="evidence" value="ECO:0007669"/>
    <property type="project" value="InterPro"/>
</dbReference>
<dbReference type="WBParaSite" id="SBAD_0000780701-mRNA-1">
    <property type="protein sequence ID" value="SBAD_0000780701-mRNA-1"/>
    <property type="gene ID" value="SBAD_0000780701"/>
</dbReference>
<protein>
    <submittedName>
        <fullName evidence="7">Peptidase A1 domain-containing protein</fullName>
    </submittedName>
</protein>
<organism evidence="7">
    <name type="scientific">Soboliphyme baturini</name>
    <dbReference type="NCBI Taxonomy" id="241478"/>
    <lineage>
        <taxon>Eukaryota</taxon>
        <taxon>Metazoa</taxon>
        <taxon>Ecdysozoa</taxon>
        <taxon>Nematoda</taxon>
        <taxon>Enoplea</taxon>
        <taxon>Dorylaimia</taxon>
        <taxon>Dioctophymatida</taxon>
        <taxon>Dioctophymatoidea</taxon>
        <taxon>Soboliphymatidae</taxon>
        <taxon>Soboliphyme</taxon>
    </lineage>
</organism>
<evidence type="ECO:0000256" key="1">
    <source>
        <dbReference type="ARBA" id="ARBA00007447"/>
    </source>
</evidence>
<dbReference type="Gene3D" id="2.40.70.10">
    <property type="entry name" value="Acid Proteases"/>
    <property type="match status" value="2"/>
</dbReference>
<keyword evidence="6" id="KW-1185">Reference proteome</keyword>
<name>A0A183IV75_9BILA</name>
<dbReference type="SUPFAM" id="SSF50630">
    <property type="entry name" value="Acid proteases"/>
    <property type="match status" value="1"/>
</dbReference>
<evidence type="ECO:0000313" key="6">
    <source>
        <dbReference type="Proteomes" id="UP000270296"/>
    </source>
</evidence>
<evidence type="ECO:0000313" key="5">
    <source>
        <dbReference type="EMBL" id="VDP13394.1"/>
    </source>
</evidence>
<reference evidence="5 6" key="2">
    <citation type="submission" date="2018-11" db="EMBL/GenBank/DDBJ databases">
        <authorList>
            <consortium name="Pathogen Informatics"/>
        </authorList>
    </citation>
    <scope>NUCLEOTIDE SEQUENCE [LARGE SCALE GENOMIC DNA]</scope>
</reference>
<comment type="similarity">
    <text evidence="1">Belongs to the peptidase A1 family.</text>
</comment>
<gene>
    <name evidence="5" type="ORF">SBAD_LOCUS7522</name>
</gene>
<feature type="disulfide bond" evidence="3">
    <location>
        <begin position="100"/>
        <end position="134"/>
    </location>
</feature>
<evidence type="ECO:0000256" key="3">
    <source>
        <dbReference type="PIRSR" id="PIRSR601461-2"/>
    </source>
</evidence>
<evidence type="ECO:0000313" key="7">
    <source>
        <dbReference type="WBParaSite" id="SBAD_0000780701-mRNA-1"/>
    </source>
</evidence>
<dbReference type="InterPro" id="IPR001461">
    <property type="entry name" value="Aspartic_peptidase_A1"/>
</dbReference>
<dbReference type="Proteomes" id="UP000270296">
    <property type="component" value="Unassembled WGS sequence"/>
</dbReference>
<dbReference type="GO" id="GO:0004190">
    <property type="term" value="F:aspartic-type endopeptidase activity"/>
    <property type="evidence" value="ECO:0007669"/>
    <property type="project" value="InterPro"/>
</dbReference>
<feature type="active site" evidence="2">
    <location>
        <position position="308"/>
    </location>
</feature>
<dbReference type="PROSITE" id="PS51767">
    <property type="entry name" value="PEPTIDASE_A1"/>
    <property type="match status" value="1"/>
</dbReference>
<accession>A0A183IV75</accession>
<dbReference type="Pfam" id="PF00026">
    <property type="entry name" value="Asp"/>
    <property type="match status" value="1"/>
</dbReference>
<dbReference type="PANTHER" id="PTHR47966:SF45">
    <property type="entry name" value="PEPTIDASE A1 DOMAIN-CONTAINING PROTEIN"/>
    <property type="match status" value="1"/>
</dbReference>
<dbReference type="InterPro" id="IPR021109">
    <property type="entry name" value="Peptidase_aspartic_dom_sf"/>
</dbReference>
<dbReference type="EMBL" id="UZAM01010701">
    <property type="protein sequence ID" value="VDP13394.1"/>
    <property type="molecule type" value="Genomic_DNA"/>
</dbReference>